<feature type="transmembrane region" description="Helical" evidence="7">
    <location>
        <begin position="82"/>
        <end position="98"/>
    </location>
</feature>
<evidence type="ECO:0000313" key="9">
    <source>
        <dbReference type="EMBL" id="MBU5484804.1"/>
    </source>
</evidence>
<evidence type="ECO:0000256" key="2">
    <source>
        <dbReference type="ARBA" id="ARBA00022475"/>
    </source>
</evidence>
<name>A0ABS6EHX9_9CLOT</name>
<evidence type="ECO:0000259" key="8">
    <source>
        <dbReference type="Pfam" id="PF01895"/>
    </source>
</evidence>
<feature type="transmembrane region" description="Helical" evidence="7">
    <location>
        <begin position="51"/>
        <end position="75"/>
    </location>
</feature>
<dbReference type="NCBIfam" id="NF037997">
    <property type="entry name" value="Na_Pi_symport"/>
    <property type="match status" value="1"/>
</dbReference>
<dbReference type="InterPro" id="IPR003841">
    <property type="entry name" value="Na/Pi_transpt"/>
</dbReference>
<comment type="subcellular location">
    <subcellularLocation>
        <location evidence="1">Cell membrane</location>
        <topology evidence="1">Multi-pass membrane protein</topology>
    </subcellularLocation>
</comment>
<dbReference type="PANTHER" id="PTHR10010">
    <property type="entry name" value="SOLUTE CARRIER FAMILY 34 SODIUM PHOSPHATE , MEMBER 2-RELATED"/>
    <property type="match status" value="1"/>
</dbReference>
<keyword evidence="3 7" id="KW-0812">Transmembrane</keyword>
<gene>
    <name evidence="9" type="ORF">KQI86_10700</name>
</gene>
<feature type="transmembrane region" description="Helical" evidence="7">
    <location>
        <begin position="175"/>
        <end position="199"/>
    </location>
</feature>
<reference evidence="9 10" key="1">
    <citation type="submission" date="2021-06" db="EMBL/GenBank/DDBJ databases">
        <authorList>
            <person name="Sun Q."/>
            <person name="Li D."/>
        </authorList>
    </citation>
    <scope>NUCLEOTIDE SEQUENCE [LARGE SCALE GENOMIC DNA]</scope>
    <source>
        <strain evidence="9 10">MSJ-11</strain>
    </source>
</reference>
<dbReference type="PANTHER" id="PTHR10010:SF46">
    <property type="entry name" value="SODIUM-DEPENDENT PHOSPHATE TRANSPORT PROTEIN 2B"/>
    <property type="match status" value="1"/>
</dbReference>
<keyword evidence="4 7" id="KW-1133">Transmembrane helix</keyword>
<organism evidence="9 10">
    <name type="scientific">Clostridium mobile</name>
    <dbReference type="NCBI Taxonomy" id="2841512"/>
    <lineage>
        <taxon>Bacteria</taxon>
        <taxon>Bacillati</taxon>
        <taxon>Bacillota</taxon>
        <taxon>Clostridia</taxon>
        <taxon>Eubacteriales</taxon>
        <taxon>Clostridiaceae</taxon>
        <taxon>Clostridium</taxon>
    </lineage>
</organism>
<comment type="caution">
    <text evidence="9">The sequence shown here is derived from an EMBL/GenBank/DDBJ whole genome shotgun (WGS) entry which is preliminary data.</text>
</comment>
<feature type="domain" description="PhoU" evidence="8">
    <location>
        <begin position="447"/>
        <end position="532"/>
    </location>
</feature>
<sequence length="546" mass="59314">MSASQMLIGLFGGLGLFLYGMKLMGDGLENAAGDRLKVFFEKVVSNPFKGILIGTIVTAIIQSSSATTVMVIGFVNAGLMNLYQAAGVIMGANIGTTVTGQLVALNLTAVAPVFVGVGALIVLFSKGDKRREIGNIILGFGILFIGMQSMSSSMAPLAKSEEFTSLIATLSYNPILGVLVGLVLTAVVQSSSATIAILITLANTGLMPLEVALPVLFGDNIGTCATALLSSVGTNKNARKAALIHMFFNVVGTVVFLFMLKPITYLMHSITPGNVGKQIANAHTFFNIANVIIQAPFIKYLVALVNKIIPNDMEEENPTMLYLDYRLLETPVIAVGQCNKEIVRMGQKAREILVLAVESLETGDEDLIKKVAEGEDFVDLLEEEITKFLVKLSNTELSKQQVDKVTSMFHVVKDIERIGDHAKNIANLSTEKISKRLSFSEEAQKELKEMYEYTLKALDTSIISFEKNDVKMAIDVQEIEDEIDRLQDELRDNDIKRLNSSACEARVSAIYLDIISNFERVGDHSLNVSEAVIRVNKLVASEATVN</sequence>
<keyword evidence="5 7" id="KW-0472">Membrane</keyword>
<evidence type="ECO:0000256" key="3">
    <source>
        <dbReference type="ARBA" id="ARBA00022692"/>
    </source>
</evidence>
<feature type="transmembrane region" description="Helical" evidence="7">
    <location>
        <begin position="104"/>
        <end position="124"/>
    </location>
</feature>
<keyword evidence="10" id="KW-1185">Reference proteome</keyword>
<evidence type="ECO:0000256" key="1">
    <source>
        <dbReference type="ARBA" id="ARBA00004651"/>
    </source>
</evidence>
<dbReference type="Pfam" id="PF02690">
    <property type="entry name" value="Na_Pi_cotrans"/>
    <property type="match status" value="1"/>
</dbReference>
<keyword evidence="6" id="KW-0175">Coiled coil</keyword>
<evidence type="ECO:0000256" key="6">
    <source>
        <dbReference type="SAM" id="Coils"/>
    </source>
</evidence>
<dbReference type="NCBIfam" id="TIGR00704">
    <property type="entry name" value="NaPi_cotrn_rel"/>
    <property type="match status" value="1"/>
</dbReference>
<dbReference type="InterPro" id="IPR026022">
    <property type="entry name" value="PhoU_dom"/>
</dbReference>
<feature type="transmembrane region" description="Helical" evidence="7">
    <location>
        <begin position="242"/>
        <end position="260"/>
    </location>
</feature>
<feature type="coiled-coil region" evidence="6">
    <location>
        <begin position="469"/>
        <end position="496"/>
    </location>
</feature>
<dbReference type="EMBL" id="JAHLQF010000002">
    <property type="protein sequence ID" value="MBU5484804.1"/>
    <property type="molecule type" value="Genomic_DNA"/>
</dbReference>
<dbReference type="Pfam" id="PF01895">
    <property type="entry name" value="PhoU"/>
    <property type="match status" value="2"/>
</dbReference>
<evidence type="ECO:0000256" key="7">
    <source>
        <dbReference type="SAM" id="Phobius"/>
    </source>
</evidence>
<evidence type="ECO:0000256" key="4">
    <source>
        <dbReference type="ARBA" id="ARBA00022989"/>
    </source>
</evidence>
<dbReference type="Proteomes" id="UP000726170">
    <property type="component" value="Unassembled WGS sequence"/>
</dbReference>
<accession>A0ABS6EHX9</accession>
<feature type="domain" description="PhoU" evidence="8">
    <location>
        <begin position="342"/>
        <end position="427"/>
    </location>
</feature>
<feature type="transmembrane region" description="Helical" evidence="7">
    <location>
        <begin position="136"/>
        <end position="155"/>
    </location>
</feature>
<evidence type="ECO:0000256" key="5">
    <source>
        <dbReference type="ARBA" id="ARBA00023136"/>
    </source>
</evidence>
<dbReference type="RefSeq" id="WP_216439267.1">
    <property type="nucleotide sequence ID" value="NZ_JAHLQF010000002.1"/>
</dbReference>
<evidence type="ECO:0000313" key="10">
    <source>
        <dbReference type="Proteomes" id="UP000726170"/>
    </source>
</evidence>
<protein>
    <submittedName>
        <fullName evidence="9">Na/Pi cotransporter family protein</fullName>
    </submittedName>
</protein>
<proteinExistence type="predicted"/>
<keyword evidence="2" id="KW-1003">Cell membrane</keyword>
<dbReference type="InterPro" id="IPR004633">
    <property type="entry name" value="NaPi_cotrn-rel/YqeW-like"/>
</dbReference>